<dbReference type="PROSITE" id="PS51016">
    <property type="entry name" value="MYTH4"/>
    <property type="match status" value="1"/>
</dbReference>
<accession>A0A0N4V286</accession>
<dbReference type="InterPro" id="IPR038185">
    <property type="entry name" value="MyTH4_dom_sf"/>
</dbReference>
<dbReference type="InterPro" id="IPR000857">
    <property type="entry name" value="MyTH4_dom"/>
</dbReference>
<dbReference type="Gene3D" id="1.25.40.530">
    <property type="entry name" value="MyTH4 domain"/>
    <property type="match status" value="1"/>
</dbReference>
<dbReference type="PANTHER" id="PTHR22692">
    <property type="entry name" value="MYOSIN VII, XV"/>
    <property type="match status" value="1"/>
</dbReference>
<feature type="domain" description="MyTH4" evidence="1">
    <location>
        <begin position="45"/>
        <end position="200"/>
    </location>
</feature>
<evidence type="ECO:0000259" key="1">
    <source>
        <dbReference type="PROSITE" id="PS51016"/>
    </source>
</evidence>
<proteinExistence type="predicted"/>
<evidence type="ECO:0000313" key="2">
    <source>
        <dbReference type="WBParaSite" id="EVEC_0000410201-mRNA-1"/>
    </source>
</evidence>
<organism evidence="2">
    <name type="scientific">Enterobius vermicularis</name>
    <name type="common">Human pinworm</name>
    <dbReference type="NCBI Taxonomy" id="51028"/>
    <lineage>
        <taxon>Eukaryota</taxon>
        <taxon>Metazoa</taxon>
        <taxon>Ecdysozoa</taxon>
        <taxon>Nematoda</taxon>
        <taxon>Chromadorea</taxon>
        <taxon>Rhabditida</taxon>
        <taxon>Spirurina</taxon>
        <taxon>Oxyuridomorpha</taxon>
        <taxon>Oxyuroidea</taxon>
        <taxon>Oxyuridae</taxon>
        <taxon>Enterobius</taxon>
    </lineage>
</organism>
<dbReference type="WBParaSite" id="EVEC_0000410201-mRNA-1">
    <property type="protein sequence ID" value="EVEC_0000410201-mRNA-1"/>
    <property type="gene ID" value="EVEC_0000410201"/>
</dbReference>
<protein>
    <submittedName>
        <fullName evidence="2">MyTH4 domain-containing protein</fullName>
    </submittedName>
</protein>
<dbReference type="AlphaFoldDB" id="A0A0N4V286"/>
<dbReference type="Pfam" id="PF00784">
    <property type="entry name" value="MyTH4"/>
    <property type="match status" value="1"/>
</dbReference>
<sequence length="356" mass="41753">LSYQFVYKIFYCYSGEKCRKYYRKSFFFVADKDWTWKDWTEKVKYTNRPISHSLLKLEGNEMDKLAVDSFLCIMRYMGDENLKRGQTLTDCVYELLAICHQNMRLRDEIYCQIVKQVTNNRSPKTNSASRGWRLFSILCAYFDCSIVFRPYLLKYLADVADDPKRAFHGTAATCLQNLKKTFSYGGRKFLLSGAEIEAITPGPNKQTISTNTVTVAEEIIQVMCQELNVLSPAEQQEFCLCAIIKNTSKMISNDEYILDICTEMEMGNKDFYFILKRIVWIHPLRLDNSLYMDFMFFQIHDAIDGEKHTRNCILVINKHGLKFTNVADRQIRDIPLNQVKNIFVFLLCQKKKKEFD</sequence>
<dbReference type="PANTHER" id="PTHR22692:SF26">
    <property type="entry name" value="SH3 DOMAIN-CONTAINING PROTEIN"/>
    <property type="match status" value="1"/>
</dbReference>
<name>A0A0N4V286_ENTVE</name>
<dbReference type="GO" id="GO:0005856">
    <property type="term" value="C:cytoskeleton"/>
    <property type="evidence" value="ECO:0007669"/>
    <property type="project" value="InterPro"/>
</dbReference>
<dbReference type="SMART" id="SM00139">
    <property type="entry name" value="MyTH4"/>
    <property type="match status" value="1"/>
</dbReference>
<dbReference type="InterPro" id="IPR051567">
    <property type="entry name" value="Unconventional_Myosin_ATPase"/>
</dbReference>
<reference evidence="2" key="1">
    <citation type="submission" date="2017-02" db="UniProtKB">
        <authorList>
            <consortium name="WormBaseParasite"/>
        </authorList>
    </citation>
    <scope>IDENTIFICATION</scope>
</reference>